<sequence length="437" mass="46525">MANRSKTTVFLVCLSLLALGAGSAWLYLLLNPPAPPPESSLIPATAERSARDVAYLSVPIGLPVEGHPLIPHLALTDLDADGLTDVLVCDAAANRIGWIRQSPRDVFMETFIGDRVIAPVRVSVCDLNQDGRPDVLVASLGSSEPTNDRVGAVVVLENLGEGKFQNRVLMGDVARVTDARAADVNADGRPDVIVGQSGLAQGEVRWLENRGDWKFESHALAAQPGAVSLAPADYDGDGDLDLAVLFAGERDQVRLFRQAPDHAFSDTVIWTATHAAWGGSGLEVCDLNRDGFPDLLLANGNSFSGGLPEPEPGHGLHWLQNRAGAFEAHRLGAAPGCFSPIAVDVDGDGDVDVVSVSAINHALDPASVWLTAWLNDGQQHFRAEPLARDPSRLICLVAGDLEGNGVPMLVTGAFHAYPPFARMTRVTLWRRTAPPLP</sequence>
<name>B1ZRU0_OPITP</name>
<dbReference type="KEGG" id="ote:Oter_0493"/>
<evidence type="ECO:0000313" key="3">
    <source>
        <dbReference type="Proteomes" id="UP000007013"/>
    </source>
</evidence>
<accession>B1ZRU0</accession>
<dbReference type="Proteomes" id="UP000007013">
    <property type="component" value="Chromosome"/>
</dbReference>
<dbReference type="AlphaFoldDB" id="B1ZRU0"/>
<reference evidence="2 3" key="1">
    <citation type="journal article" date="2011" name="J. Bacteriol.">
        <title>Genome sequence of the verrucomicrobium Opitutus terrae PB90-1, an abundant inhabitant of rice paddy soil ecosystems.</title>
        <authorList>
            <person name="van Passel M.W."/>
            <person name="Kant R."/>
            <person name="Palva A."/>
            <person name="Copeland A."/>
            <person name="Lucas S."/>
            <person name="Lapidus A."/>
            <person name="Glavina del Rio T."/>
            <person name="Pitluck S."/>
            <person name="Goltsman E."/>
            <person name="Clum A."/>
            <person name="Sun H."/>
            <person name="Schmutz J."/>
            <person name="Larimer F.W."/>
            <person name="Land M.L."/>
            <person name="Hauser L."/>
            <person name="Kyrpides N."/>
            <person name="Mikhailova N."/>
            <person name="Richardson P.P."/>
            <person name="Janssen P.H."/>
            <person name="de Vos W.M."/>
            <person name="Smidt H."/>
        </authorList>
    </citation>
    <scope>NUCLEOTIDE SEQUENCE [LARGE SCALE GENOMIC DNA]</scope>
    <source>
        <strain evidence="3">DSM 11246 / JCM 15787 / PB90-1</strain>
    </source>
</reference>
<proteinExistence type="predicted"/>
<dbReference type="eggNOG" id="COG4403">
    <property type="taxonomic scope" value="Bacteria"/>
</dbReference>
<dbReference type="STRING" id="452637.Oter_0493"/>
<dbReference type="InterPro" id="IPR028994">
    <property type="entry name" value="Integrin_alpha_N"/>
</dbReference>
<dbReference type="PANTHER" id="PTHR44103">
    <property type="entry name" value="PROPROTEIN CONVERTASE P"/>
    <property type="match status" value="1"/>
</dbReference>
<dbReference type="RefSeq" id="WP_012373321.1">
    <property type="nucleotide sequence ID" value="NC_010571.1"/>
</dbReference>
<dbReference type="PANTHER" id="PTHR44103:SF1">
    <property type="entry name" value="PROPROTEIN CONVERTASE P"/>
    <property type="match status" value="1"/>
</dbReference>
<organism evidence="2 3">
    <name type="scientific">Opitutus terrae (strain DSM 11246 / JCM 15787 / PB90-1)</name>
    <dbReference type="NCBI Taxonomy" id="452637"/>
    <lineage>
        <taxon>Bacteria</taxon>
        <taxon>Pseudomonadati</taxon>
        <taxon>Verrucomicrobiota</taxon>
        <taxon>Opitutia</taxon>
        <taxon>Opitutales</taxon>
        <taxon>Opitutaceae</taxon>
        <taxon>Opitutus</taxon>
    </lineage>
</organism>
<keyword evidence="3" id="KW-1185">Reference proteome</keyword>
<keyword evidence="1" id="KW-0732">Signal</keyword>
<dbReference type="HOGENOM" id="CLU_633045_0_0_0"/>
<evidence type="ECO:0000313" key="2">
    <source>
        <dbReference type="EMBL" id="ACB73783.1"/>
    </source>
</evidence>
<evidence type="ECO:0000256" key="1">
    <source>
        <dbReference type="ARBA" id="ARBA00022729"/>
    </source>
</evidence>
<dbReference type="OrthoDB" id="9816589at2"/>
<gene>
    <name evidence="2" type="ordered locus">Oter_0493</name>
</gene>
<dbReference type="EMBL" id="CP001032">
    <property type="protein sequence ID" value="ACB73783.1"/>
    <property type="molecule type" value="Genomic_DNA"/>
</dbReference>
<dbReference type="SUPFAM" id="SSF69318">
    <property type="entry name" value="Integrin alpha N-terminal domain"/>
    <property type="match status" value="1"/>
</dbReference>
<dbReference type="Pfam" id="PF13517">
    <property type="entry name" value="FG-GAP_3"/>
    <property type="match status" value="3"/>
</dbReference>
<dbReference type="Gene3D" id="2.130.10.130">
    <property type="entry name" value="Integrin alpha, N-terminal"/>
    <property type="match status" value="2"/>
</dbReference>
<protein>
    <submittedName>
        <fullName evidence="2">FG-GAP repeat protein</fullName>
    </submittedName>
</protein>
<dbReference type="InterPro" id="IPR013517">
    <property type="entry name" value="FG-GAP"/>
</dbReference>